<name>A0A5C6QHE9_9GAMM</name>
<protein>
    <submittedName>
        <fullName evidence="1">Uncharacterized protein</fullName>
    </submittedName>
</protein>
<dbReference type="EMBL" id="VOLT01000004">
    <property type="protein sequence ID" value="TWX68536.1"/>
    <property type="molecule type" value="Genomic_DNA"/>
</dbReference>
<keyword evidence="2" id="KW-1185">Reference proteome</keyword>
<evidence type="ECO:0000313" key="2">
    <source>
        <dbReference type="Proteomes" id="UP000321822"/>
    </source>
</evidence>
<gene>
    <name evidence="1" type="ORF">ESZ36_08560</name>
</gene>
<accession>A0A5C6QHE9</accession>
<sequence>MAITAKATWLLPTNTENLQMVLAQGLITDASGFLGSYYKDVLNECPGYISLFKSEVPGSALKLSKSEDDGLISCIIKINLKDITLGDCIHTRCDIDDSFNSENVSPKESNNVPIPSLQGKKTDELDYESILIQAPLPLTCIEEVIFSCKADLDEFKDSSSNVGNVSTKILKCKVDKKAFQNTTAGSHLFHDSFSNLGHNPIEYNKAYSFGGLASLSFYFSKNGEESANLFNSISKFTEDESQSLEYKWIYEYFFSNEKSKLEKWNAILEILNDYKKRSDIEYKNKIIEFLNSTADTQPIAEFLTDYHRSKIEKSDTQIIDEYIEQYKKEPKVFKIRFFLFMLFYKDSIEKLIKYTHVGFREEDYVLLGMLFGMNNSFIGLPKWLVEYENLHIYISTLMANYAHKQANTGLHFKEPPKPLLLTEMLSPKKLGFIAWFGKNFDANNCFKTVMPNKVFQCDKGKSTYEGIVVPECQIVNIPFFKTMSSVVLDDKDYSRICKEYKGK</sequence>
<dbReference type="RefSeq" id="WP_146786360.1">
    <property type="nucleotide sequence ID" value="NZ_VOLT01000004.1"/>
</dbReference>
<comment type="caution">
    <text evidence="1">The sequence shown here is derived from an EMBL/GenBank/DDBJ whole genome shotgun (WGS) entry which is preliminary data.</text>
</comment>
<dbReference type="AlphaFoldDB" id="A0A5C6QHE9"/>
<dbReference type="Proteomes" id="UP000321822">
    <property type="component" value="Unassembled WGS sequence"/>
</dbReference>
<evidence type="ECO:0000313" key="1">
    <source>
        <dbReference type="EMBL" id="TWX68536.1"/>
    </source>
</evidence>
<organism evidence="1 2">
    <name type="scientific">Colwellia demingiae</name>
    <dbReference type="NCBI Taxonomy" id="89401"/>
    <lineage>
        <taxon>Bacteria</taxon>
        <taxon>Pseudomonadati</taxon>
        <taxon>Pseudomonadota</taxon>
        <taxon>Gammaproteobacteria</taxon>
        <taxon>Alteromonadales</taxon>
        <taxon>Colwelliaceae</taxon>
        <taxon>Colwellia</taxon>
    </lineage>
</organism>
<dbReference type="OrthoDB" id="7054620at2"/>
<reference evidence="1 2" key="1">
    <citation type="submission" date="2019-07" db="EMBL/GenBank/DDBJ databases">
        <title>Genomes of sea-ice associated Colwellia species.</title>
        <authorList>
            <person name="Bowman J.P."/>
        </authorList>
    </citation>
    <scope>NUCLEOTIDE SEQUENCE [LARGE SCALE GENOMIC DNA]</scope>
    <source>
        <strain evidence="1 2">ACAM 459</strain>
    </source>
</reference>
<proteinExistence type="predicted"/>